<evidence type="ECO:0000259" key="4">
    <source>
        <dbReference type="PROSITE" id="PS01124"/>
    </source>
</evidence>
<sequence length="336" mass="37055">MPSNDTDVAEVALLIYPDCQLAAVYGLTDLFRIAGECAARELEQKPLRTVRVSHWRVEEPDVVCVWDSRPSKPHRISHAIAPPSLVMPESMQLMTTASNWMAARHADGGILCSVCAGAFVLAETGLIDHRRATTHWAFAEALARRFPNVRVATQNMVIDDGDILTAGGILAWTDLGLTLVAKLLGQGVMLATARFLLVDPPRRDQRAFSSFVPVFDHGDAAVLTVQHHIHADCADTRSITDLAAVAGLTERTFLRRFSKATGLRPKEYQQQLRVMKARDALELTKQAVDQIGWSVGYADPAAFRRLFRRTTGLSPAQYRERFSVRIKAAGEGEGKD</sequence>
<dbReference type="PRINTS" id="PR00032">
    <property type="entry name" value="HTHARAC"/>
</dbReference>
<dbReference type="RefSeq" id="WP_157177835.1">
    <property type="nucleotide sequence ID" value="NZ_JACIJR010000009.1"/>
</dbReference>
<dbReference type="PANTHER" id="PTHR43130">
    <property type="entry name" value="ARAC-FAMILY TRANSCRIPTIONAL REGULATOR"/>
    <property type="match status" value="1"/>
</dbReference>
<evidence type="ECO:0000313" key="5">
    <source>
        <dbReference type="EMBL" id="MBB5730782.1"/>
    </source>
</evidence>
<dbReference type="PROSITE" id="PS00041">
    <property type="entry name" value="HTH_ARAC_FAMILY_1"/>
    <property type="match status" value="1"/>
</dbReference>
<gene>
    <name evidence="5" type="ORF">FHS99_003289</name>
</gene>
<reference evidence="5 6" key="1">
    <citation type="submission" date="2020-08" db="EMBL/GenBank/DDBJ databases">
        <title>Genomic Encyclopedia of Type Strains, Phase IV (KMG-IV): sequencing the most valuable type-strain genomes for metagenomic binning, comparative biology and taxonomic classification.</title>
        <authorList>
            <person name="Goeker M."/>
        </authorList>
    </citation>
    <scope>NUCLEOTIDE SEQUENCE [LARGE SCALE GENOMIC DNA]</scope>
    <source>
        <strain evidence="5 6">DSM 103336</strain>
    </source>
</reference>
<dbReference type="EMBL" id="JACIJR010000009">
    <property type="protein sequence ID" value="MBB5730782.1"/>
    <property type="molecule type" value="Genomic_DNA"/>
</dbReference>
<name>A0A7W9BVA8_9SPHN</name>
<dbReference type="PROSITE" id="PS01124">
    <property type="entry name" value="HTH_ARAC_FAMILY_2"/>
    <property type="match status" value="1"/>
</dbReference>
<dbReference type="SMART" id="SM00342">
    <property type="entry name" value="HTH_ARAC"/>
    <property type="match status" value="1"/>
</dbReference>
<evidence type="ECO:0000256" key="2">
    <source>
        <dbReference type="ARBA" id="ARBA00023125"/>
    </source>
</evidence>
<keyword evidence="3" id="KW-0804">Transcription</keyword>
<dbReference type="InterPro" id="IPR009057">
    <property type="entry name" value="Homeodomain-like_sf"/>
</dbReference>
<dbReference type="PANTHER" id="PTHR43130:SF3">
    <property type="entry name" value="HTH-TYPE TRANSCRIPTIONAL REGULATOR RV1931C"/>
    <property type="match status" value="1"/>
</dbReference>
<dbReference type="InterPro" id="IPR002818">
    <property type="entry name" value="DJ-1/PfpI"/>
</dbReference>
<dbReference type="SUPFAM" id="SSF46689">
    <property type="entry name" value="Homeodomain-like"/>
    <property type="match status" value="2"/>
</dbReference>
<protein>
    <submittedName>
        <fullName evidence="5">Transcriptional regulator GlxA family with amidase domain</fullName>
    </submittedName>
</protein>
<dbReference type="InterPro" id="IPR052158">
    <property type="entry name" value="INH-QAR"/>
</dbReference>
<keyword evidence="1" id="KW-0805">Transcription regulation</keyword>
<dbReference type="Gene3D" id="3.40.50.880">
    <property type="match status" value="1"/>
</dbReference>
<dbReference type="GO" id="GO:0003700">
    <property type="term" value="F:DNA-binding transcription factor activity"/>
    <property type="evidence" value="ECO:0007669"/>
    <property type="project" value="InterPro"/>
</dbReference>
<dbReference type="Proteomes" id="UP000546701">
    <property type="component" value="Unassembled WGS sequence"/>
</dbReference>
<accession>A0A7W9BVA8</accession>
<organism evidence="5 6">
    <name type="scientific">Sphingomonas prati</name>
    <dbReference type="NCBI Taxonomy" id="1843237"/>
    <lineage>
        <taxon>Bacteria</taxon>
        <taxon>Pseudomonadati</taxon>
        <taxon>Pseudomonadota</taxon>
        <taxon>Alphaproteobacteria</taxon>
        <taxon>Sphingomonadales</taxon>
        <taxon>Sphingomonadaceae</taxon>
        <taxon>Sphingomonas</taxon>
    </lineage>
</organism>
<dbReference type="CDD" id="cd03138">
    <property type="entry name" value="GATase1_AraC_2"/>
    <property type="match status" value="1"/>
</dbReference>
<keyword evidence="2" id="KW-0238">DNA-binding</keyword>
<keyword evidence="6" id="KW-1185">Reference proteome</keyword>
<dbReference type="InterPro" id="IPR018062">
    <property type="entry name" value="HTH_AraC-typ_CS"/>
</dbReference>
<dbReference type="SUPFAM" id="SSF52317">
    <property type="entry name" value="Class I glutamine amidotransferase-like"/>
    <property type="match status" value="1"/>
</dbReference>
<dbReference type="Pfam" id="PF12833">
    <property type="entry name" value="HTH_18"/>
    <property type="match status" value="1"/>
</dbReference>
<dbReference type="InterPro" id="IPR029062">
    <property type="entry name" value="Class_I_gatase-like"/>
</dbReference>
<evidence type="ECO:0000256" key="3">
    <source>
        <dbReference type="ARBA" id="ARBA00023163"/>
    </source>
</evidence>
<evidence type="ECO:0000313" key="6">
    <source>
        <dbReference type="Proteomes" id="UP000546701"/>
    </source>
</evidence>
<dbReference type="AlphaFoldDB" id="A0A7W9BVA8"/>
<dbReference type="InterPro" id="IPR018060">
    <property type="entry name" value="HTH_AraC"/>
</dbReference>
<dbReference type="OrthoDB" id="186587at2"/>
<dbReference type="Pfam" id="PF01965">
    <property type="entry name" value="DJ-1_PfpI"/>
    <property type="match status" value="1"/>
</dbReference>
<proteinExistence type="predicted"/>
<dbReference type="InterPro" id="IPR020449">
    <property type="entry name" value="Tscrpt_reg_AraC-type_HTH"/>
</dbReference>
<evidence type="ECO:0000256" key="1">
    <source>
        <dbReference type="ARBA" id="ARBA00023015"/>
    </source>
</evidence>
<comment type="caution">
    <text evidence="5">The sequence shown here is derived from an EMBL/GenBank/DDBJ whole genome shotgun (WGS) entry which is preliminary data.</text>
</comment>
<dbReference type="GO" id="GO:0043565">
    <property type="term" value="F:sequence-specific DNA binding"/>
    <property type="evidence" value="ECO:0007669"/>
    <property type="project" value="InterPro"/>
</dbReference>
<dbReference type="Gene3D" id="1.10.10.60">
    <property type="entry name" value="Homeodomain-like"/>
    <property type="match status" value="1"/>
</dbReference>
<feature type="domain" description="HTH araC/xylS-type" evidence="4">
    <location>
        <begin position="219"/>
        <end position="321"/>
    </location>
</feature>